<keyword evidence="3" id="KW-1185">Reference proteome</keyword>
<dbReference type="Proteomes" id="UP001458880">
    <property type="component" value="Unassembled WGS sequence"/>
</dbReference>
<dbReference type="EMBL" id="JASPKY010000319">
    <property type="protein sequence ID" value="KAK9708913.1"/>
    <property type="molecule type" value="Genomic_DNA"/>
</dbReference>
<evidence type="ECO:0000313" key="3">
    <source>
        <dbReference type="Proteomes" id="UP001458880"/>
    </source>
</evidence>
<reference evidence="2 3" key="1">
    <citation type="journal article" date="2024" name="BMC Genomics">
        <title>De novo assembly and annotation of Popillia japonica's genome with initial clues to its potential as an invasive pest.</title>
        <authorList>
            <person name="Cucini C."/>
            <person name="Boschi S."/>
            <person name="Funari R."/>
            <person name="Cardaioli E."/>
            <person name="Iannotti N."/>
            <person name="Marturano G."/>
            <person name="Paoli F."/>
            <person name="Bruttini M."/>
            <person name="Carapelli A."/>
            <person name="Frati F."/>
            <person name="Nardi F."/>
        </authorList>
    </citation>
    <scope>NUCLEOTIDE SEQUENCE [LARGE SCALE GENOMIC DNA]</scope>
    <source>
        <strain evidence="2">DMR45628</strain>
    </source>
</reference>
<proteinExistence type="predicted"/>
<keyword evidence="1" id="KW-0812">Transmembrane</keyword>
<keyword evidence="1" id="KW-0472">Membrane</keyword>
<evidence type="ECO:0000256" key="1">
    <source>
        <dbReference type="SAM" id="Phobius"/>
    </source>
</evidence>
<evidence type="ECO:0000313" key="2">
    <source>
        <dbReference type="EMBL" id="KAK9708913.1"/>
    </source>
</evidence>
<comment type="caution">
    <text evidence="2">The sequence shown here is derived from an EMBL/GenBank/DDBJ whole genome shotgun (WGS) entry which is preliminary data.</text>
</comment>
<sequence length="82" mass="9076">MGGLRAVVLTDVIQFGVMLGSLLVVVVAGVWLRGGFTTILSDSYNNKIMLTYQFSKKRYVLGSHDRPVRSSGQLFRKSLARV</sequence>
<accession>A0AAW1JW41</accession>
<keyword evidence="1" id="KW-1133">Transmembrane helix</keyword>
<dbReference type="Gene3D" id="1.20.1730.10">
    <property type="entry name" value="Sodium/glucose cotransporter"/>
    <property type="match status" value="1"/>
</dbReference>
<dbReference type="InterPro" id="IPR038377">
    <property type="entry name" value="Na/Glc_symporter_sf"/>
</dbReference>
<name>A0AAW1JW41_POPJA</name>
<gene>
    <name evidence="2" type="ORF">QE152_g26904</name>
</gene>
<feature type="transmembrane region" description="Helical" evidence="1">
    <location>
        <begin position="12"/>
        <end position="32"/>
    </location>
</feature>
<organism evidence="2 3">
    <name type="scientific">Popillia japonica</name>
    <name type="common">Japanese beetle</name>
    <dbReference type="NCBI Taxonomy" id="7064"/>
    <lineage>
        <taxon>Eukaryota</taxon>
        <taxon>Metazoa</taxon>
        <taxon>Ecdysozoa</taxon>
        <taxon>Arthropoda</taxon>
        <taxon>Hexapoda</taxon>
        <taxon>Insecta</taxon>
        <taxon>Pterygota</taxon>
        <taxon>Neoptera</taxon>
        <taxon>Endopterygota</taxon>
        <taxon>Coleoptera</taxon>
        <taxon>Polyphaga</taxon>
        <taxon>Scarabaeiformia</taxon>
        <taxon>Scarabaeidae</taxon>
        <taxon>Rutelinae</taxon>
        <taxon>Popillia</taxon>
    </lineage>
</organism>
<dbReference type="AlphaFoldDB" id="A0AAW1JW41"/>
<protein>
    <submittedName>
        <fullName evidence="2">Uncharacterized protein</fullName>
    </submittedName>
</protein>